<evidence type="ECO:0000313" key="4">
    <source>
        <dbReference type="Proteomes" id="UP001152759"/>
    </source>
</evidence>
<feature type="region of interest" description="Disordered" evidence="1">
    <location>
        <begin position="1455"/>
        <end position="1497"/>
    </location>
</feature>
<reference evidence="3" key="1">
    <citation type="submission" date="2021-12" db="EMBL/GenBank/DDBJ databases">
        <authorList>
            <person name="King R."/>
        </authorList>
    </citation>
    <scope>NUCLEOTIDE SEQUENCE</scope>
</reference>
<dbReference type="EMBL" id="OU963866">
    <property type="protein sequence ID" value="CAH0390185.1"/>
    <property type="molecule type" value="Genomic_DNA"/>
</dbReference>
<proteinExistence type="predicted"/>
<evidence type="ECO:0000259" key="2">
    <source>
        <dbReference type="SMART" id="SM01220"/>
    </source>
</evidence>
<dbReference type="PANTHER" id="PTHR31640">
    <property type="entry name" value="TRANSMEMBRANE PROTEIN KIAA1109"/>
    <property type="match status" value="1"/>
</dbReference>
<name>A0A9P0AER2_BEMTA</name>
<feature type="compositionally biased region" description="Low complexity" evidence="1">
    <location>
        <begin position="917"/>
        <end position="927"/>
    </location>
</feature>
<organism evidence="3 4">
    <name type="scientific">Bemisia tabaci</name>
    <name type="common">Sweetpotato whitefly</name>
    <name type="synonym">Aleurodes tabaci</name>
    <dbReference type="NCBI Taxonomy" id="7038"/>
    <lineage>
        <taxon>Eukaryota</taxon>
        <taxon>Metazoa</taxon>
        <taxon>Ecdysozoa</taxon>
        <taxon>Arthropoda</taxon>
        <taxon>Hexapoda</taxon>
        <taxon>Insecta</taxon>
        <taxon>Pterygota</taxon>
        <taxon>Neoptera</taxon>
        <taxon>Paraneoptera</taxon>
        <taxon>Hemiptera</taxon>
        <taxon>Sternorrhyncha</taxon>
        <taxon>Aleyrodoidea</taxon>
        <taxon>Aleyrodidae</taxon>
        <taxon>Aleyrodinae</taxon>
        <taxon>Bemisia</taxon>
    </lineage>
</organism>
<feature type="region of interest" description="Disordered" evidence="1">
    <location>
        <begin position="403"/>
        <end position="430"/>
    </location>
</feature>
<dbReference type="PANTHER" id="PTHR31640:SF1">
    <property type="entry name" value="BRIDGE-LIKE LIPID TRANSFER PROTEIN FAMILY MEMBER 1"/>
    <property type="match status" value="1"/>
</dbReference>
<accession>A0A9P0AER2</accession>
<evidence type="ECO:0000313" key="3">
    <source>
        <dbReference type="EMBL" id="CAH0390185.1"/>
    </source>
</evidence>
<gene>
    <name evidence="3" type="ORF">BEMITA_LOCUS8928</name>
</gene>
<feature type="domain" description="Bridge-like lipid transfer protein family member 1 C-terminal" evidence="2">
    <location>
        <begin position="954"/>
        <end position="1577"/>
    </location>
</feature>
<dbReference type="Proteomes" id="UP001152759">
    <property type="component" value="Chromosome 5"/>
</dbReference>
<evidence type="ECO:0000256" key="1">
    <source>
        <dbReference type="SAM" id="MobiDB-lite"/>
    </source>
</evidence>
<dbReference type="InterPro" id="IPR033616">
    <property type="entry name" value="BLTP1"/>
</dbReference>
<dbReference type="Pfam" id="PF25040">
    <property type="entry name" value="BLTP1_C"/>
    <property type="match status" value="4"/>
</dbReference>
<keyword evidence="4" id="KW-1185">Reference proteome</keyword>
<feature type="region of interest" description="Disordered" evidence="1">
    <location>
        <begin position="944"/>
        <end position="963"/>
    </location>
</feature>
<sequence>MGGDGEDKEVILITMRRPLIYIQPVAVDKAILVWLNYKNAYEYWNEQRASLNKEVLTATQQVFEKVQFEKFAAGPHLGTLFLQLTVEDMGICVPLNPLPPCPRQATWSLNRSLFVDSDSCAAVVITLESTIISACSSGSLVSKGRFVGLCLRFADDFETSLDDWKPDPLSTETVMNLCTVSEGTYEVCSRTITQKENAKWLLNVQWKMEGVDIDLDVNLGKQLSALGHTLTMLTGVQEDDTLTTGCDSDDADDTTIISQESILLRAGRNRLGSDTLSSLALDPSVDPKKRSKLLEKEMYEQAKVINDLRSLGASHGTIEQEMKRLHELETLVFKGFRRDMISKLRRQSIRGKSQIKGKLGIGKKGTTFRSKSFIAPSPMSEQQLDSCSPLLESMEDAVERSAFLGPSRSSSLRTARGQDGPRVTFRDSLSSITRQTSLPNASSELSLPVGGEFLDWEHPISSDSTDNSHSALLDSSPLKGPILLHTPLPSMSGNQKTQEPNIDFELDVKVLINSGKCALYTKDRAREDELKLISKMKKERSCSGGMFEFPPGSPNMSRRSNKENSRSANTSSSRLRTHLSAAPVNLLDVTIFHIPGLDVKVHYESKMITDESPPPKYSVDNNGVVTRKSGTKKASLFAWTTLQSIPEETIISPHILEFLEQTLAPIPQMNTSPFPSAGQMNNMFNLDTDDDVTNYVGQYAYASFPVDVIVYFHMKPSAFRFSCLPVSRVECMLQLPSLDIVFSSKRADSPNEDDFKTGMSNTAVGGLSVTGCLADFSLYIFHPYGGKKTSLKETQWSPLTDSERKDSLSVNVEFVKFHLSRSRKLNFEMTNSSQSHATIRFSTIIDIGSASFKYDMRRLTEILAFPKAWYRRSIFRRMFLGDMTSGEGTMYSEEDSSPEASPNSRRWHSPDGLMFASSKNSGKGSKNAQNRAKMRLNFDADTKNQHHNFQDEGSSSGSSFSPELKTSGKTAWETLVLFAVNFKRLNVHMNMGNVMGNVMWLTKEFRSEGRLSIGSTGHKNMFISLGLSGSSLDAKMGIVGGTIELSKVDTYVHIREDAEVEPDHTVGLRLATLELRFDYMGTGVLMTRVSSLNVSLRDEWKLFASDKFNPTKRPAQIFMHGDLGWDQLQIMISKSTTTDLMKMYYKLEEFFSQQFKSSKRVFSNLQTDPRVRPNTLSYSKRTSGKKKPVHIAPDNLTPFWARHHRHWQPVLKVAAGLNLSTSRHPLPEWGSLLGGTMDLHGNNISLACFHGINFKSKSWALFSLKEPCISFSTEAQEVSSSGCDTKESLDVHVVETLTFSLGMAPGQHYAQTHHSMATVCRVSRNQIFPPQFRTLHEWFHYAFAVSDIDAVDRFPVSEREKTDSSGETIRSRTPKSQDPPNHTREVIFALPSLQLHLETNHLQAAMTPDVSGVKPTVECSFITEFEDHIFVTVDAEAFFFLHDLITSYIRENDRVASSGSGPAHSPDLSDRSGKSQGGEPVTSTPKDRLKKQQSADHSGDIFTKDWRNFNCKTWHLEPTVRLLSWGGKSIEPYGVDYILQKLGFAHARTTIPKWMQRGFLDPLDKVLAVLVLRMVMLVREETKKHLKSTRD</sequence>
<feature type="region of interest" description="Disordered" evidence="1">
    <location>
        <begin position="1357"/>
        <end position="1382"/>
    </location>
</feature>
<dbReference type="GO" id="GO:0098793">
    <property type="term" value="C:presynapse"/>
    <property type="evidence" value="ECO:0007669"/>
    <property type="project" value="GOC"/>
</dbReference>
<feature type="region of interest" description="Disordered" evidence="1">
    <location>
        <begin position="888"/>
        <end position="929"/>
    </location>
</feature>
<feature type="region of interest" description="Disordered" evidence="1">
    <location>
        <begin position="543"/>
        <end position="573"/>
    </location>
</feature>
<dbReference type="InterPro" id="IPR056742">
    <property type="entry name" value="BLTP1_C"/>
</dbReference>
<protein>
    <recommendedName>
        <fullName evidence="2">Bridge-like lipid transfer protein family member 1 C-terminal domain-containing protein</fullName>
    </recommendedName>
</protein>
<dbReference type="SMART" id="SM01220">
    <property type="entry name" value="FSA_C"/>
    <property type="match status" value="1"/>
</dbReference>
<dbReference type="GO" id="GO:0048488">
    <property type="term" value="P:synaptic vesicle endocytosis"/>
    <property type="evidence" value="ECO:0007669"/>
    <property type="project" value="TreeGrafter"/>
</dbReference>